<evidence type="ECO:0000259" key="6">
    <source>
        <dbReference type="Pfam" id="PF08281"/>
    </source>
</evidence>
<dbReference type="SUPFAM" id="SSF88659">
    <property type="entry name" value="Sigma3 and sigma4 domains of RNA polymerase sigma factors"/>
    <property type="match status" value="1"/>
</dbReference>
<protein>
    <submittedName>
        <fullName evidence="7">RNA polymerase sigma-70 factor (ECF subfamily)</fullName>
    </submittedName>
</protein>
<dbReference type="Gene3D" id="1.10.1740.10">
    <property type="match status" value="1"/>
</dbReference>
<keyword evidence="3" id="KW-0731">Sigma factor</keyword>
<comment type="similarity">
    <text evidence="1">Belongs to the sigma-70 factor family. ECF subfamily.</text>
</comment>
<dbReference type="RefSeq" id="WP_133574563.1">
    <property type="nucleotide sequence ID" value="NZ_SNYC01000003.1"/>
</dbReference>
<dbReference type="InterPro" id="IPR013249">
    <property type="entry name" value="RNA_pol_sigma70_r4_t2"/>
</dbReference>
<dbReference type="GO" id="GO:0006352">
    <property type="term" value="P:DNA-templated transcription initiation"/>
    <property type="evidence" value="ECO:0007669"/>
    <property type="project" value="InterPro"/>
</dbReference>
<dbReference type="AlphaFoldDB" id="A0A4R6SZH9"/>
<keyword evidence="2" id="KW-0805">Transcription regulation</keyword>
<evidence type="ECO:0000256" key="3">
    <source>
        <dbReference type="ARBA" id="ARBA00023082"/>
    </source>
</evidence>
<evidence type="ECO:0000313" key="8">
    <source>
        <dbReference type="Proteomes" id="UP000295620"/>
    </source>
</evidence>
<dbReference type="InterPro" id="IPR014284">
    <property type="entry name" value="RNA_pol_sigma-70_dom"/>
</dbReference>
<dbReference type="SUPFAM" id="SSF88946">
    <property type="entry name" value="Sigma2 domain of RNA polymerase sigma factors"/>
    <property type="match status" value="1"/>
</dbReference>
<reference evidence="7 8" key="1">
    <citation type="submission" date="2019-03" db="EMBL/GenBank/DDBJ databases">
        <title>Genomic Encyclopedia of Archaeal and Bacterial Type Strains, Phase II (KMG-II): from individual species to whole genera.</title>
        <authorList>
            <person name="Goeker M."/>
        </authorList>
    </citation>
    <scope>NUCLEOTIDE SEQUENCE [LARGE SCALE GENOMIC DNA]</scope>
    <source>
        <strain evidence="7 8">DSM 19035</strain>
    </source>
</reference>
<keyword evidence="8" id="KW-1185">Reference proteome</keyword>
<dbReference type="PANTHER" id="PTHR43133">
    <property type="entry name" value="RNA POLYMERASE ECF-TYPE SIGMA FACTO"/>
    <property type="match status" value="1"/>
</dbReference>
<gene>
    <name evidence="7" type="ORF">ATK78_0615</name>
</gene>
<dbReference type="Pfam" id="PF08281">
    <property type="entry name" value="Sigma70_r4_2"/>
    <property type="match status" value="1"/>
</dbReference>
<dbReference type="InterPro" id="IPR007627">
    <property type="entry name" value="RNA_pol_sigma70_r2"/>
</dbReference>
<dbReference type="GO" id="GO:0016987">
    <property type="term" value="F:sigma factor activity"/>
    <property type="evidence" value="ECO:0007669"/>
    <property type="project" value="UniProtKB-KW"/>
</dbReference>
<dbReference type="InterPro" id="IPR039425">
    <property type="entry name" value="RNA_pol_sigma-70-like"/>
</dbReference>
<dbReference type="Proteomes" id="UP000295620">
    <property type="component" value="Unassembled WGS sequence"/>
</dbReference>
<dbReference type="GO" id="GO:0003677">
    <property type="term" value="F:DNA binding"/>
    <property type="evidence" value="ECO:0007669"/>
    <property type="project" value="InterPro"/>
</dbReference>
<dbReference type="InterPro" id="IPR013325">
    <property type="entry name" value="RNA_pol_sigma_r2"/>
</dbReference>
<dbReference type="NCBIfam" id="TIGR02937">
    <property type="entry name" value="sigma70-ECF"/>
    <property type="match status" value="1"/>
</dbReference>
<feature type="domain" description="RNA polymerase sigma factor 70 region 4 type 2" evidence="6">
    <location>
        <begin position="128"/>
        <end position="175"/>
    </location>
</feature>
<dbReference type="InterPro" id="IPR036388">
    <property type="entry name" value="WH-like_DNA-bd_sf"/>
</dbReference>
<dbReference type="EMBL" id="SNYC01000003">
    <property type="protein sequence ID" value="TDQ11492.1"/>
    <property type="molecule type" value="Genomic_DNA"/>
</dbReference>
<dbReference type="NCBIfam" id="TIGR02985">
    <property type="entry name" value="Sig70_bacteroi1"/>
    <property type="match status" value="1"/>
</dbReference>
<comment type="caution">
    <text evidence="7">The sequence shown here is derived from an EMBL/GenBank/DDBJ whole genome shotgun (WGS) entry which is preliminary data.</text>
</comment>
<dbReference type="OrthoDB" id="659577at2"/>
<dbReference type="Gene3D" id="1.10.10.10">
    <property type="entry name" value="Winged helix-like DNA-binding domain superfamily/Winged helix DNA-binding domain"/>
    <property type="match status" value="1"/>
</dbReference>
<accession>A0A4R6SZH9</accession>
<name>A0A4R6SZH9_9SPHI</name>
<evidence type="ECO:0000259" key="5">
    <source>
        <dbReference type="Pfam" id="PF04542"/>
    </source>
</evidence>
<dbReference type="InterPro" id="IPR014327">
    <property type="entry name" value="RNA_pol_sigma70_bacteroid"/>
</dbReference>
<dbReference type="PANTHER" id="PTHR43133:SF46">
    <property type="entry name" value="RNA POLYMERASE SIGMA-70 FACTOR ECF SUBFAMILY"/>
    <property type="match status" value="1"/>
</dbReference>
<keyword evidence="4" id="KW-0804">Transcription</keyword>
<proteinExistence type="inferred from homology"/>
<organism evidence="7 8">
    <name type="scientific">Pedobacter metabolipauper</name>
    <dbReference type="NCBI Taxonomy" id="425513"/>
    <lineage>
        <taxon>Bacteria</taxon>
        <taxon>Pseudomonadati</taxon>
        <taxon>Bacteroidota</taxon>
        <taxon>Sphingobacteriia</taxon>
        <taxon>Sphingobacteriales</taxon>
        <taxon>Sphingobacteriaceae</taxon>
        <taxon>Pedobacter</taxon>
    </lineage>
</organism>
<evidence type="ECO:0000256" key="1">
    <source>
        <dbReference type="ARBA" id="ARBA00010641"/>
    </source>
</evidence>
<sequence>MSSELAIDAVLLNQLRNGDKVAFRRLYDQHYRKIYQFAKSFLKNKEQSEDILQETFLTLWAKRESLNIDLPIEPLLFTICRRLVIDAFRKATSSEKYRSNLLMTMNDADTNSEDRIIYADLLRVTEGAISHLPVQQQKVFRLNRFEGLSYDEIGEHLNISKNTVKNHLVVALKTLKSELNREGILYMLFITLFI</sequence>
<evidence type="ECO:0000313" key="7">
    <source>
        <dbReference type="EMBL" id="TDQ11492.1"/>
    </source>
</evidence>
<dbReference type="Pfam" id="PF04542">
    <property type="entry name" value="Sigma70_r2"/>
    <property type="match status" value="1"/>
</dbReference>
<evidence type="ECO:0000256" key="4">
    <source>
        <dbReference type="ARBA" id="ARBA00023163"/>
    </source>
</evidence>
<dbReference type="CDD" id="cd06171">
    <property type="entry name" value="Sigma70_r4"/>
    <property type="match status" value="1"/>
</dbReference>
<evidence type="ECO:0000256" key="2">
    <source>
        <dbReference type="ARBA" id="ARBA00023015"/>
    </source>
</evidence>
<feature type="domain" description="RNA polymerase sigma-70 region 2" evidence="5">
    <location>
        <begin position="26"/>
        <end position="92"/>
    </location>
</feature>
<dbReference type="InterPro" id="IPR013324">
    <property type="entry name" value="RNA_pol_sigma_r3/r4-like"/>
</dbReference>